<dbReference type="AlphaFoldDB" id="A0A9Q4KG88"/>
<evidence type="ECO:0000313" key="1">
    <source>
        <dbReference type="EMBL" id="MCZ6159661.1"/>
    </source>
</evidence>
<dbReference type="RefSeq" id="WP_269485777.1">
    <property type="nucleotide sequence ID" value="NZ_JAPXGL010000003.1"/>
</dbReference>
<reference evidence="1" key="1">
    <citation type="submission" date="2022-12" db="EMBL/GenBank/DDBJ databases">
        <title>Species Delineation and Comparative Genomics within the Campylobacter ureolyticus Complex.</title>
        <authorList>
            <person name="Maki J."/>
            <person name="Howard M."/>
            <person name="Connelly S."/>
            <person name="Hardy D.J."/>
            <person name="Cameron A."/>
        </authorList>
    </citation>
    <scope>NUCLEOTIDE SEQUENCE</scope>
    <source>
        <strain evidence="1">URMC_787</strain>
    </source>
</reference>
<accession>A0A9Q4KG88</accession>
<evidence type="ECO:0000313" key="2">
    <source>
        <dbReference type="Proteomes" id="UP001075225"/>
    </source>
</evidence>
<dbReference type="EMBL" id="JAPXGO010000002">
    <property type="protein sequence ID" value="MCZ6159661.1"/>
    <property type="molecule type" value="Genomic_DNA"/>
</dbReference>
<protein>
    <submittedName>
        <fullName evidence="1">Uncharacterized protein</fullName>
    </submittedName>
</protein>
<gene>
    <name evidence="1" type="ORF">O6B32_04120</name>
</gene>
<dbReference type="Proteomes" id="UP001075225">
    <property type="component" value="Unassembled WGS sequence"/>
</dbReference>
<comment type="caution">
    <text evidence="1">The sequence shown here is derived from an EMBL/GenBank/DDBJ whole genome shotgun (WGS) entry which is preliminary data.</text>
</comment>
<proteinExistence type="predicted"/>
<organism evidence="1 2">
    <name type="scientific">Campylobacter ureolyticus</name>
    <dbReference type="NCBI Taxonomy" id="827"/>
    <lineage>
        <taxon>Bacteria</taxon>
        <taxon>Pseudomonadati</taxon>
        <taxon>Campylobacterota</taxon>
        <taxon>Epsilonproteobacteria</taxon>
        <taxon>Campylobacterales</taxon>
        <taxon>Campylobacteraceae</taxon>
        <taxon>Campylobacter</taxon>
    </lineage>
</organism>
<name>A0A9Q4KG88_9BACT</name>
<sequence>MIEPEGYNFHYIRSIEEHTGFWLVLGVLQTTGKNDIYWFTIFEGYEHLWFKEMDDRFNNGKDGLNFFIQWEIDGELRTIPIGKLYKQEMYGAPFIKPYCIFDN</sequence>